<feature type="region of interest" description="Disordered" evidence="1">
    <location>
        <begin position="200"/>
        <end position="223"/>
    </location>
</feature>
<dbReference type="OrthoDB" id="244495at2759"/>
<gene>
    <name evidence="2" type="ORF">EC973_005910</name>
</gene>
<dbReference type="AlphaFoldDB" id="A0A8H7EP81"/>
<comment type="caution">
    <text evidence="2">The sequence shown here is derived from an EMBL/GenBank/DDBJ whole genome shotgun (WGS) entry which is preliminary data.</text>
</comment>
<protein>
    <submittedName>
        <fullName evidence="2">Uncharacterized protein</fullName>
    </submittedName>
</protein>
<evidence type="ECO:0000256" key="1">
    <source>
        <dbReference type="SAM" id="MobiDB-lite"/>
    </source>
</evidence>
<organism evidence="2 3">
    <name type="scientific">Apophysomyces ossiformis</name>
    <dbReference type="NCBI Taxonomy" id="679940"/>
    <lineage>
        <taxon>Eukaryota</taxon>
        <taxon>Fungi</taxon>
        <taxon>Fungi incertae sedis</taxon>
        <taxon>Mucoromycota</taxon>
        <taxon>Mucoromycotina</taxon>
        <taxon>Mucoromycetes</taxon>
        <taxon>Mucorales</taxon>
        <taxon>Mucorineae</taxon>
        <taxon>Mucoraceae</taxon>
        <taxon>Apophysomyces</taxon>
    </lineage>
</organism>
<accession>A0A8H7EP81</accession>
<evidence type="ECO:0000313" key="2">
    <source>
        <dbReference type="EMBL" id="KAF7720842.1"/>
    </source>
</evidence>
<evidence type="ECO:0000313" key="3">
    <source>
        <dbReference type="Proteomes" id="UP000605846"/>
    </source>
</evidence>
<name>A0A8H7EP81_9FUNG</name>
<sequence>MNYSNLPRCKPEGVAAKRDQACLFFQSIEINQRQRLNPRCIAYLAQFVASLTEENPPPEKMQRLKCLMDDLLDTTAIKQPTFADALTEFCNNCACTPTICPSRHGFLKGSAGCETRLIVIAYITAAKVLQHYLRMIIRSPTSEIISPNLNASSQVSEQSLRIMRMEMEFLRLIGYDVSVQNPMHLVHWAHSFSETISTDDEYTSADEGGDELDDSEDDVDYDV</sequence>
<dbReference type="EMBL" id="JABAYA010000349">
    <property type="protein sequence ID" value="KAF7720842.1"/>
    <property type="molecule type" value="Genomic_DNA"/>
</dbReference>
<keyword evidence="3" id="KW-1185">Reference proteome</keyword>
<dbReference type="Proteomes" id="UP000605846">
    <property type="component" value="Unassembled WGS sequence"/>
</dbReference>
<proteinExistence type="predicted"/>
<reference evidence="2" key="1">
    <citation type="submission" date="2020-01" db="EMBL/GenBank/DDBJ databases">
        <title>Genome Sequencing of Three Apophysomyces-Like Fungal Strains Confirms a Novel Fungal Genus in the Mucoromycota with divergent Burkholderia-like Endosymbiotic Bacteria.</title>
        <authorList>
            <person name="Stajich J.E."/>
            <person name="Macias A.M."/>
            <person name="Carter-House D."/>
            <person name="Lovett B."/>
            <person name="Kasson L.R."/>
            <person name="Berry K."/>
            <person name="Grigoriev I."/>
            <person name="Chang Y."/>
            <person name="Spatafora J."/>
            <person name="Kasson M.T."/>
        </authorList>
    </citation>
    <scope>NUCLEOTIDE SEQUENCE</scope>
    <source>
        <strain evidence="2">NRRL A-21654</strain>
    </source>
</reference>